<evidence type="ECO:0000256" key="1">
    <source>
        <dbReference type="ARBA" id="ARBA00007613"/>
    </source>
</evidence>
<evidence type="ECO:0000313" key="4">
    <source>
        <dbReference type="Proteomes" id="UP000886667"/>
    </source>
</evidence>
<keyword evidence="2" id="KW-0812">Transmembrane</keyword>
<dbReference type="InterPro" id="IPR010131">
    <property type="entry name" value="MdtP/NodT-like"/>
</dbReference>
<dbReference type="NCBIfam" id="TIGR01845">
    <property type="entry name" value="outer_NodT"/>
    <property type="match status" value="1"/>
</dbReference>
<sequence>MSIVTAITTNNIKVIKSVLVCGLIYLSGCETLSETPYVKPTTPDKAGWIADSADAATDAIDPQWWKGFEDPYLNQLIELAIRENSDLAIAMARLNQAGAAIGEVEARTLPSLSSGLTTPVSYSRNPVSNDYETNSQYSLNTKLNWELDIWGKLQKGVEAKQSAYRASQADWRAVYLNTATQVASSYFLIRQFDAQIDIQQASLSSADQILTIYKSQNREGLVSSKEVLRQQAELNSLKRTLIDLQRERKITENALATLLGQPAGNLQVPKPDDSFKIADMPIPAGLPSQLLRRRPDILAAEYRVLEAHQLVGQAKLAKLPSISLTTNAQSGSSLASAALNTFLKTFTFGLTPNINFPIFNPDTEARIKRNEASKKTEEAKYRKTVLIAFQEVEDALVNLSARRAQRQELFSEEQHLSDVQLQVAAQMREGIATQLEVFESERRLLNVRQTLLNNRQQILSETLTLYKAMGGGWNEESVQ</sequence>
<keyword evidence="2" id="KW-1134">Transmembrane beta strand</keyword>
<proteinExistence type="inferred from homology"/>
<dbReference type="GO" id="GO:0009279">
    <property type="term" value="C:cell outer membrane"/>
    <property type="evidence" value="ECO:0007669"/>
    <property type="project" value="UniProtKB-SubCell"/>
</dbReference>
<name>A0A9E4TAV8_9GAMM</name>
<dbReference type="PANTHER" id="PTHR30203:SF32">
    <property type="entry name" value="CATION EFFLUX SYSTEM PROTEIN CUSC"/>
    <property type="match status" value="1"/>
</dbReference>
<dbReference type="Gene3D" id="1.20.1600.10">
    <property type="entry name" value="Outer membrane efflux proteins (OEP)"/>
    <property type="match status" value="1"/>
</dbReference>
<evidence type="ECO:0000313" key="3">
    <source>
        <dbReference type="EMBL" id="MCG7949054.1"/>
    </source>
</evidence>
<dbReference type="SUPFAM" id="SSF56954">
    <property type="entry name" value="Outer membrane efflux proteins (OEP)"/>
    <property type="match status" value="1"/>
</dbReference>
<dbReference type="GO" id="GO:0015562">
    <property type="term" value="F:efflux transmembrane transporter activity"/>
    <property type="evidence" value="ECO:0007669"/>
    <property type="project" value="InterPro"/>
</dbReference>
<comment type="caution">
    <text evidence="3">The sequence shown here is derived from an EMBL/GenBank/DDBJ whole genome shotgun (WGS) entry which is preliminary data.</text>
</comment>
<dbReference type="Proteomes" id="UP000886667">
    <property type="component" value="Unassembled WGS sequence"/>
</dbReference>
<dbReference type="AlphaFoldDB" id="A0A9E4TAV8"/>
<reference evidence="3" key="1">
    <citation type="journal article" date="2021" name="Proc. Natl. Acad. Sci. U.S.A.">
        <title>Global biogeography of chemosynthetic symbionts reveals both localized and globally distributed symbiont groups. .</title>
        <authorList>
            <person name="Osvatic J.T."/>
            <person name="Wilkins L.G.E."/>
            <person name="Leibrecht L."/>
            <person name="Leray M."/>
            <person name="Zauner S."/>
            <person name="Polzin J."/>
            <person name="Camacho Y."/>
            <person name="Gros O."/>
            <person name="van Gils J.A."/>
            <person name="Eisen J.A."/>
            <person name="Petersen J.M."/>
            <person name="Yuen B."/>
        </authorList>
    </citation>
    <scope>NUCLEOTIDE SEQUENCE</scope>
    <source>
        <strain evidence="3">MAGclacostrist064TRANS</strain>
    </source>
</reference>
<dbReference type="Pfam" id="PF02321">
    <property type="entry name" value="OEP"/>
    <property type="match status" value="2"/>
</dbReference>
<gene>
    <name evidence="3" type="ORF">JAZ07_22180</name>
</gene>
<organism evidence="3 4">
    <name type="scientific">Candidatus Thiodiazotropha taylori</name>
    <dbReference type="NCBI Taxonomy" id="2792791"/>
    <lineage>
        <taxon>Bacteria</taxon>
        <taxon>Pseudomonadati</taxon>
        <taxon>Pseudomonadota</taxon>
        <taxon>Gammaproteobacteria</taxon>
        <taxon>Chromatiales</taxon>
        <taxon>Sedimenticolaceae</taxon>
        <taxon>Candidatus Thiodiazotropha</taxon>
    </lineage>
</organism>
<keyword evidence="2" id="KW-0564">Palmitate</keyword>
<keyword evidence="2" id="KW-0472">Membrane</keyword>
<dbReference type="PANTHER" id="PTHR30203">
    <property type="entry name" value="OUTER MEMBRANE CATION EFFLUX PROTEIN"/>
    <property type="match status" value="1"/>
</dbReference>
<evidence type="ECO:0000256" key="2">
    <source>
        <dbReference type="RuleBase" id="RU362097"/>
    </source>
</evidence>
<protein>
    <submittedName>
        <fullName evidence="3">Efflux transporter outer membrane subunit</fullName>
    </submittedName>
</protein>
<comment type="similarity">
    <text evidence="1 2">Belongs to the outer membrane factor (OMF) (TC 1.B.17) family.</text>
</comment>
<keyword evidence="2" id="KW-0449">Lipoprotein</keyword>
<dbReference type="InterPro" id="IPR003423">
    <property type="entry name" value="OMP_efflux"/>
</dbReference>
<dbReference type="EMBL" id="JAEPCM010000843">
    <property type="protein sequence ID" value="MCG7949054.1"/>
    <property type="molecule type" value="Genomic_DNA"/>
</dbReference>
<accession>A0A9E4TAV8</accession>
<comment type="subcellular location">
    <subcellularLocation>
        <location evidence="2">Cell outer membrane</location>
        <topology evidence="2">Lipid-anchor</topology>
    </subcellularLocation>
</comment>
<dbReference type="Gene3D" id="2.20.200.10">
    <property type="entry name" value="Outer membrane efflux proteins (OEP)"/>
    <property type="match status" value="1"/>
</dbReference>